<dbReference type="Gene3D" id="3.40.50.300">
    <property type="entry name" value="P-loop containing nucleotide triphosphate hydrolases"/>
    <property type="match status" value="1"/>
</dbReference>
<evidence type="ECO:0000313" key="8">
    <source>
        <dbReference type="EMBL" id="RFP77955.1"/>
    </source>
</evidence>
<dbReference type="PANTHER" id="PTHR32071:SF117">
    <property type="entry name" value="PTS-DEPENDENT DIHYDROXYACETONE KINASE OPERON REGULATORY PROTEIN-RELATED"/>
    <property type="match status" value="1"/>
</dbReference>
<dbReference type="PROSITE" id="PS00675">
    <property type="entry name" value="SIGMA54_INTERACT_1"/>
    <property type="match status" value="1"/>
</dbReference>
<dbReference type="GO" id="GO:0043565">
    <property type="term" value="F:sequence-specific DNA binding"/>
    <property type="evidence" value="ECO:0007669"/>
    <property type="project" value="InterPro"/>
</dbReference>
<dbReference type="Proteomes" id="UP000261931">
    <property type="component" value="Unassembled WGS sequence"/>
</dbReference>
<dbReference type="FunFam" id="3.40.50.300:FF:000006">
    <property type="entry name" value="DNA-binding transcriptional regulator NtrC"/>
    <property type="match status" value="1"/>
</dbReference>
<dbReference type="InterPro" id="IPR027417">
    <property type="entry name" value="P-loop_NTPase"/>
</dbReference>
<name>A0A372EHQ3_9BURK</name>
<dbReference type="InterPro" id="IPR013767">
    <property type="entry name" value="PAS_fold"/>
</dbReference>
<dbReference type="Pfam" id="PF25601">
    <property type="entry name" value="AAA_lid_14"/>
    <property type="match status" value="1"/>
</dbReference>
<dbReference type="InterPro" id="IPR058031">
    <property type="entry name" value="AAA_lid_NorR"/>
</dbReference>
<proteinExistence type="predicted"/>
<dbReference type="InterPro" id="IPR009057">
    <property type="entry name" value="Homeodomain-like_sf"/>
</dbReference>
<dbReference type="InterPro" id="IPR035965">
    <property type="entry name" value="PAS-like_dom_sf"/>
</dbReference>
<dbReference type="Gene3D" id="1.10.8.60">
    <property type="match status" value="1"/>
</dbReference>
<dbReference type="Pfam" id="PF02954">
    <property type="entry name" value="HTH_8"/>
    <property type="match status" value="1"/>
</dbReference>
<dbReference type="SUPFAM" id="SSF52540">
    <property type="entry name" value="P-loop containing nucleoside triphosphate hydrolases"/>
    <property type="match status" value="1"/>
</dbReference>
<dbReference type="SMART" id="SM00091">
    <property type="entry name" value="PAS"/>
    <property type="match status" value="1"/>
</dbReference>
<gene>
    <name evidence="8" type="ORF">DY262_14520</name>
</gene>
<dbReference type="CDD" id="cd00009">
    <property type="entry name" value="AAA"/>
    <property type="match status" value="1"/>
</dbReference>
<sequence>MKTDQKSVPPENAVSETESLGIWWRDARGGQEQAHGSARLAAVRQQVLPALERWLRRGLASGLFAVEAEPTPLVVMAWTVGPAQLMLIRPVGEDDDALTRFLATVPFATAVLGHFLASPHDAISVVDRAGRLCYISPTHERWLGLRPGEALGRPANEVIPNSRMAEVVSSGIAEIGHPYSADGVATRIVSRIPIHADGAVVGVVGRTLFKGPEVVQRMYREVSRLQSEVARYQRTLGVIAPEPESLARLVGHSAPMQALKKEIRLVAELDVPVLILGESGVGKELVAQALHDLSPRREQQLVSLNLAALPASLLESELFGYAPGSFTGGHKQGRIGKFELADRSTVFLDEVGDIPADIQVKLLRVLEDHQVERLGAHRSRKVDFRLVAATHHKMDELVAAGRFRLDLFYRLAGVTLHVPSLSERLEDIPELLTRFVQQFCARNRWEVPELHAELAPFLAQQAWPGNVRQLRQRIEEALVFSAGQALERRHFERHGAGRPARAQAPALARAVLADSQPTMAQVMQRAARQAVEDLGGNKQKAARALGISRSHLYRLLG</sequence>
<evidence type="ECO:0000256" key="3">
    <source>
        <dbReference type="ARBA" id="ARBA00023015"/>
    </source>
</evidence>
<keyword evidence="4" id="KW-0238">DNA-binding</keyword>
<evidence type="ECO:0000259" key="7">
    <source>
        <dbReference type="PROSITE" id="PS50112"/>
    </source>
</evidence>
<evidence type="ECO:0000256" key="5">
    <source>
        <dbReference type="ARBA" id="ARBA00023163"/>
    </source>
</evidence>
<keyword evidence="2" id="KW-0067">ATP-binding</keyword>
<organism evidence="8 9">
    <name type="scientific">Hydrogenophaga borbori</name>
    <dbReference type="NCBI Taxonomy" id="2294117"/>
    <lineage>
        <taxon>Bacteria</taxon>
        <taxon>Pseudomonadati</taxon>
        <taxon>Pseudomonadota</taxon>
        <taxon>Betaproteobacteria</taxon>
        <taxon>Burkholderiales</taxon>
        <taxon>Comamonadaceae</taxon>
        <taxon>Hydrogenophaga</taxon>
    </lineage>
</organism>
<keyword evidence="5" id="KW-0804">Transcription</keyword>
<dbReference type="Pfam" id="PF00158">
    <property type="entry name" value="Sigma54_activat"/>
    <property type="match status" value="1"/>
</dbReference>
<dbReference type="PRINTS" id="PR01590">
    <property type="entry name" value="HTHFIS"/>
</dbReference>
<dbReference type="PANTHER" id="PTHR32071">
    <property type="entry name" value="TRANSCRIPTIONAL REGULATORY PROTEIN"/>
    <property type="match status" value="1"/>
</dbReference>
<evidence type="ECO:0000313" key="9">
    <source>
        <dbReference type="Proteomes" id="UP000261931"/>
    </source>
</evidence>
<dbReference type="InterPro" id="IPR002078">
    <property type="entry name" value="Sigma_54_int"/>
</dbReference>
<dbReference type="SUPFAM" id="SSF55785">
    <property type="entry name" value="PYP-like sensor domain (PAS domain)"/>
    <property type="match status" value="1"/>
</dbReference>
<feature type="domain" description="PAS" evidence="7">
    <location>
        <begin position="108"/>
        <end position="153"/>
    </location>
</feature>
<evidence type="ECO:0000256" key="4">
    <source>
        <dbReference type="ARBA" id="ARBA00023125"/>
    </source>
</evidence>
<keyword evidence="1" id="KW-0547">Nucleotide-binding</keyword>
<comment type="caution">
    <text evidence="8">The sequence shown here is derived from an EMBL/GenBank/DDBJ whole genome shotgun (WGS) entry which is preliminary data.</text>
</comment>
<dbReference type="PROSITE" id="PS50112">
    <property type="entry name" value="PAS"/>
    <property type="match status" value="1"/>
</dbReference>
<dbReference type="Gene3D" id="1.10.10.60">
    <property type="entry name" value="Homeodomain-like"/>
    <property type="match status" value="1"/>
</dbReference>
<dbReference type="SMART" id="SM00382">
    <property type="entry name" value="AAA"/>
    <property type="match status" value="1"/>
</dbReference>
<dbReference type="Gene3D" id="3.30.450.20">
    <property type="entry name" value="PAS domain"/>
    <property type="match status" value="1"/>
</dbReference>
<keyword evidence="3" id="KW-0805">Transcription regulation</keyword>
<dbReference type="SUPFAM" id="SSF46689">
    <property type="entry name" value="Homeodomain-like"/>
    <property type="match status" value="1"/>
</dbReference>
<evidence type="ECO:0000259" key="6">
    <source>
        <dbReference type="PROSITE" id="PS50045"/>
    </source>
</evidence>
<dbReference type="Pfam" id="PF00989">
    <property type="entry name" value="PAS"/>
    <property type="match status" value="1"/>
</dbReference>
<accession>A0A372EHQ3</accession>
<dbReference type="CDD" id="cd00130">
    <property type="entry name" value="PAS"/>
    <property type="match status" value="1"/>
</dbReference>
<protein>
    <submittedName>
        <fullName evidence="8">Fis family transcriptional regulator</fullName>
    </submittedName>
</protein>
<feature type="domain" description="Sigma-54 factor interaction" evidence="6">
    <location>
        <begin position="249"/>
        <end position="479"/>
    </location>
</feature>
<dbReference type="GO" id="GO:0005524">
    <property type="term" value="F:ATP binding"/>
    <property type="evidence" value="ECO:0007669"/>
    <property type="project" value="UniProtKB-KW"/>
</dbReference>
<dbReference type="EMBL" id="QVLS01000008">
    <property type="protein sequence ID" value="RFP77955.1"/>
    <property type="molecule type" value="Genomic_DNA"/>
</dbReference>
<evidence type="ECO:0000256" key="2">
    <source>
        <dbReference type="ARBA" id="ARBA00022840"/>
    </source>
</evidence>
<dbReference type="AlphaFoldDB" id="A0A372EHQ3"/>
<keyword evidence="9" id="KW-1185">Reference proteome</keyword>
<dbReference type="GO" id="GO:0006355">
    <property type="term" value="P:regulation of DNA-templated transcription"/>
    <property type="evidence" value="ECO:0007669"/>
    <property type="project" value="InterPro"/>
</dbReference>
<dbReference type="InterPro" id="IPR025662">
    <property type="entry name" value="Sigma_54_int_dom_ATP-bd_1"/>
</dbReference>
<reference evidence="8 9" key="1">
    <citation type="submission" date="2018-08" db="EMBL/GenBank/DDBJ databases">
        <title>Hydrogenophaga sp. LA-38 isolated from sludge.</title>
        <authorList>
            <person name="Im W.-T."/>
        </authorList>
    </citation>
    <scope>NUCLEOTIDE SEQUENCE [LARGE SCALE GENOMIC DNA]</scope>
    <source>
        <strain evidence="8 9">LA-38</strain>
    </source>
</reference>
<dbReference type="InterPro" id="IPR003593">
    <property type="entry name" value="AAA+_ATPase"/>
</dbReference>
<evidence type="ECO:0000256" key="1">
    <source>
        <dbReference type="ARBA" id="ARBA00022741"/>
    </source>
</evidence>
<dbReference type="InterPro" id="IPR002197">
    <property type="entry name" value="HTH_Fis"/>
</dbReference>
<dbReference type="InterPro" id="IPR000014">
    <property type="entry name" value="PAS"/>
</dbReference>
<dbReference type="PROSITE" id="PS50045">
    <property type="entry name" value="SIGMA54_INTERACT_4"/>
    <property type="match status" value="1"/>
</dbReference>